<dbReference type="SMART" id="SM00421">
    <property type="entry name" value="HTH_LUXR"/>
    <property type="match status" value="1"/>
</dbReference>
<dbReference type="Proteomes" id="UP000475666">
    <property type="component" value="Unassembled WGS sequence"/>
</dbReference>
<dbReference type="Gene3D" id="1.10.10.10">
    <property type="entry name" value="Winged helix-like DNA-binding domain superfamily/Winged helix DNA-binding domain"/>
    <property type="match status" value="1"/>
</dbReference>
<dbReference type="GO" id="GO:0003677">
    <property type="term" value="F:DNA binding"/>
    <property type="evidence" value="ECO:0007669"/>
    <property type="project" value="UniProtKB-KW"/>
</dbReference>
<dbReference type="GO" id="GO:0006355">
    <property type="term" value="P:regulation of DNA-templated transcription"/>
    <property type="evidence" value="ECO:0007669"/>
    <property type="project" value="InterPro"/>
</dbReference>
<dbReference type="InterPro" id="IPR016032">
    <property type="entry name" value="Sig_transdc_resp-reg_C-effctor"/>
</dbReference>
<evidence type="ECO:0000256" key="1">
    <source>
        <dbReference type="ARBA" id="ARBA00023015"/>
    </source>
</evidence>
<dbReference type="EMBL" id="JAAGMQ010000173">
    <property type="protein sequence ID" value="NEC32688.1"/>
    <property type="molecule type" value="Genomic_DNA"/>
</dbReference>
<evidence type="ECO:0000313" key="5">
    <source>
        <dbReference type="EMBL" id="NEC32688.1"/>
    </source>
</evidence>
<evidence type="ECO:0000256" key="2">
    <source>
        <dbReference type="ARBA" id="ARBA00023125"/>
    </source>
</evidence>
<dbReference type="SUPFAM" id="SSF46894">
    <property type="entry name" value="C-terminal effector domain of the bipartite response regulators"/>
    <property type="match status" value="1"/>
</dbReference>
<evidence type="ECO:0000313" key="6">
    <source>
        <dbReference type="Proteomes" id="UP000475666"/>
    </source>
</evidence>
<dbReference type="PRINTS" id="PR00038">
    <property type="entry name" value="HTHLUXR"/>
</dbReference>
<comment type="caution">
    <text evidence="5">The sequence shown here is derived from an EMBL/GenBank/DDBJ whole genome shotgun (WGS) entry which is preliminary data.</text>
</comment>
<keyword evidence="1" id="KW-0805">Transcription regulation</keyword>
<gene>
    <name evidence="5" type="ORF">G3I66_05770</name>
</gene>
<dbReference type="Pfam" id="PF00196">
    <property type="entry name" value="GerE"/>
    <property type="match status" value="1"/>
</dbReference>
<dbReference type="RefSeq" id="WP_164271501.1">
    <property type="nucleotide sequence ID" value="NZ_JAAGMQ010000173.1"/>
</dbReference>
<dbReference type="PANTHER" id="PTHR44688">
    <property type="entry name" value="DNA-BINDING TRANSCRIPTIONAL ACTIVATOR DEVR_DOSR"/>
    <property type="match status" value="1"/>
</dbReference>
<protein>
    <recommendedName>
        <fullName evidence="4">HTH luxR-type domain-containing protein</fullName>
    </recommendedName>
</protein>
<dbReference type="PANTHER" id="PTHR44688:SF16">
    <property type="entry name" value="DNA-BINDING TRANSCRIPTIONAL ACTIVATOR DEVR_DOSR"/>
    <property type="match status" value="1"/>
</dbReference>
<proteinExistence type="predicted"/>
<keyword evidence="2" id="KW-0238">DNA-binding</keyword>
<accession>A0A6G3T8P4</accession>
<sequence length="75" mass="8157">MSLRGNDGVSRGMDRLTPQQVQIPRLAATGLINQRIGERLLVSVRTIGFHLDHRYPRLGFTSGLGSAARRLGASS</sequence>
<dbReference type="AlphaFoldDB" id="A0A6G3T8P4"/>
<evidence type="ECO:0000256" key="3">
    <source>
        <dbReference type="ARBA" id="ARBA00023163"/>
    </source>
</evidence>
<dbReference type="InterPro" id="IPR000792">
    <property type="entry name" value="Tscrpt_reg_LuxR_C"/>
</dbReference>
<feature type="domain" description="HTH luxR-type" evidence="4">
    <location>
        <begin position="13"/>
        <end position="70"/>
    </location>
</feature>
<dbReference type="InterPro" id="IPR036388">
    <property type="entry name" value="WH-like_DNA-bd_sf"/>
</dbReference>
<reference evidence="5 6" key="1">
    <citation type="submission" date="2020-01" db="EMBL/GenBank/DDBJ databases">
        <title>Insect and environment-associated Actinomycetes.</title>
        <authorList>
            <person name="Currrie C."/>
            <person name="Chevrette M."/>
            <person name="Carlson C."/>
            <person name="Stubbendieck R."/>
            <person name="Wendt-Pienkowski E."/>
        </authorList>
    </citation>
    <scope>NUCLEOTIDE SEQUENCE [LARGE SCALE GENOMIC DNA]</scope>
    <source>
        <strain evidence="5 6">SID7739</strain>
    </source>
</reference>
<name>A0A6G3T8P4_9ACTN</name>
<organism evidence="5 6">
    <name type="scientific">Streptomyces rubrogriseus</name>
    <dbReference type="NCBI Taxonomy" id="194673"/>
    <lineage>
        <taxon>Bacteria</taxon>
        <taxon>Bacillati</taxon>
        <taxon>Actinomycetota</taxon>
        <taxon>Actinomycetes</taxon>
        <taxon>Kitasatosporales</taxon>
        <taxon>Streptomycetaceae</taxon>
        <taxon>Streptomyces</taxon>
        <taxon>Streptomyces violaceoruber group</taxon>
    </lineage>
</organism>
<evidence type="ECO:0000259" key="4">
    <source>
        <dbReference type="SMART" id="SM00421"/>
    </source>
</evidence>
<keyword evidence="3" id="KW-0804">Transcription</keyword>